<sequence>MYELTIGLKYNKPLELNPKYRYDFVGIDYHNDFIYGCIFVFRTIKDGKAKGNILIDLVHNSNINAISAHMHGDCYFHIFNNRFSMGNKPIKITENIFLEKIENTSNDEYYVSLKEQQYRLINGVPSIDSDCKHFPIVKYLLFTEYHEPLANMNTLELAPIFKLQEELIWHNNRHQNYNDISKLNIEDSKLNPSTEWCHVKKIIKNQREHWREQRQEKYNQILHLRDSQKYLPIE</sequence>
<reference evidence="1 2" key="1">
    <citation type="submission" date="2016-10" db="EMBL/GenBank/DDBJ databases">
        <title>Comparative genomics of Bacillus thuringiensis reveals a path to pathogens against multiple invertebrate hosts.</title>
        <authorList>
            <person name="Zheng J."/>
            <person name="Gao Q."/>
            <person name="Liu H."/>
            <person name="Peng D."/>
            <person name="Ruan L."/>
            <person name="Sun M."/>
        </authorList>
    </citation>
    <scope>NUCLEOTIDE SEQUENCE [LARGE SCALE GENOMIC DNA]</scope>
    <source>
        <strain evidence="1">T30001</strain>
    </source>
</reference>
<evidence type="ECO:0000313" key="2">
    <source>
        <dbReference type="Proteomes" id="UP000195160"/>
    </source>
</evidence>
<proteinExistence type="predicted"/>
<comment type="caution">
    <text evidence="1">The sequence shown here is derived from an EMBL/GenBank/DDBJ whole genome shotgun (WGS) entry which is preliminary data.</text>
</comment>
<dbReference type="EMBL" id="MOOV01000142">
    <property type="protein sequence ID" value="OUB96479.1"/>
    <property type="molecule type" value="Genomic_DNA"/>
</dbReference>
<dbReference type="RefSeq" id="WP_088067891.1">
    <property type="nucleotide sequence ID" value="NZ_MOOV01000142.1"/>
</dbReference>
<dbReference type="AlphaFoldDB" id="A0A9X6N3I7"/>
<dbReference type="Proteomes" id="UP000195160">
    <property type="component" value="Unassembled WGS sequence"/>
</dbReference>
<organism evidence="1 2">
    <name type="scientific">Bacillus thuringiensis subsp. medellin</name>
    <dbReference type="NCBI Taxonomy" id="79672"/>
    <lineage>
        <taxon>Bacteria</taxon>
        <taxon>Bacillati</taxon>
        <taxon>Bacillota</taxon>
        <taxon>Bacilli</taxon>
        <taxon>Bacillales</taxon>
        <taxon>Bacillaceae</taxon>
        <taxon>Bacillus</taxon>
        <taxon>Bacillus cereus group</taxon>
    </lineage>
</organism>
<evidence type="ECO:0000313" key="1">
    <source>
        <dbReference type="EMBL" id="OUB96479.1"/>
    </source>
</evidence>
<protein>
    <submittedName>
        <fullName evidence="1">Uncharacterized protein</fullName>
    </submittedName>
</protein>
<name>A0A9X6N3I7_BACTV</name>
<gene>
    <name evidence="1" type="ORF">BK784_20010</name>
</gene>
<accession>A0A9X6N3I7</accession>